<dbReference type="InterPro" id="IPR016032">
    <property type="entry name" value="Sig_transdc_resp-reg_C-effctor"/>
</dbReference>
<feature type="transmembrane region" description="Helical" evidence="4">
    <location>
        <begin position="123"/>
        <end position="142"/>
    </location>
</feature>
<evidence type="ECO:0000256" key="2">
    <source>
        <dbReference type="ARBA" id="ARBA00023125"/>
    </source>
</evidence>
<keyword evidence="1" id="KW-0805">Transcription regulation</keyword>
<dbReference type="Gene3D" id="1.10.10.10">
    <property type="entry name" value="Winged helix-like DNA-binding domain superfamily/Winged helix DNA-binding domain"/>
    <property type="match status" value="1"/>
</dbReference>
<dbReference type="PROSITE" id="PS50043">
    <property type="entry name" value="HTH_LUXR_2"/>
    <property type="match status" value="1"/>
</dbReference>
<dbReference type="EMBL" id="JACHYA010000001">
    <property type="protein sequence ID" value="MBB3170659.1"/>
    <property type="molecule type" value="Genomic_DNA"/>
</dbReference>
<evidence type="ECO:0000313" key="6">
    <source>
        <dbReference type="EMBL" id="MBB3170659.1"/>
    </source>
</evidence>
<feature type="domain" description="HTH luxR-type" evidence="5">
    <location>
        <begin position="457"/>
        <end position="522"/>
    </location>
</feature>
<dbReference type="InterPro" id="IPR000792">
    <property type="entry name" value="Tscrpt_reg_LuxR_C"/>
</dbReference>
<evidence type="ECO:0000256" key="1">
    <source>
        <dbReference type="ARBA" id="ARBA00023015"/>
    </source>
</evidence>
<feature type="transmembrane region" description="Helical" evidence="4">
    <location>
        <begin position="186"/>
        <end position="209"/>
    </location>
</feature>
<evidence type="ECO:0000256" key="3">
    <source>
        <dbReference type="ARBA" id="ARBA00023163"/>
    </source>
</evidence>
<reference evidence="6 7" key="1">
    <citation type="submission" date="2020-08" db="EMBL/GenBank/DDBJ databases">
        <title>Sequencing the genomes of 1000 actinobacteria strains.</title>
        <authorList>
            <person name="Klenk H.-P."/>
        </authorList>
    </citation>
    <scope>NUCLEOTIDE SEQUENCE [LARGE SCALE GENOMIC DNA]</scope>
    <source>
        <strain evidence="6 7">DSM 22242</strain>
    </source>
</reference>
<feature type="transmembrane region" description="Helical" evidence="4">
    <location>
        <begin position="21"/>
        <end position="41"/>
    </location>
</feature>
<keyword evidence="3" id="KW-0804">Transcription</keyword>
<sequence>MTTDENNAEGIVARFGNNIAANAPILPFMGLALWLTWANLFTGPPLWFIAGFGVSAPLSDLFRVSRTLLVIIALAAALMHKRVAHLFSSRKVVLAGGAIVCIGTLVAIVGTGINSYYNSQLTMLIPLSGAALTGIGTTVFMLRCGELFSRITPWHILLYSLISRLLMGALYFIARGIPVIAPTMFPWFNLAGTIFLLLLPLAASFLMILPVQKQVTGESSEDAPTTDFSKYDERALIRMGIAFFAFALIESMARATSPSSGGFGFAQDSDIVTLLVMLVCLGFAMAIPGHSSLKMNRMYLLYTALVIIVVGTVALAPIVGIGNTSWGSVISFFAKIVSLFLWCILAVVARRRNASSVLVFGYGFAMFSLGEIVGLVFGGGNVLISLPYDMQMIVCISAASIALMINFLLFSERDLKGLMMGEEAAMAPLSGIFEKRPQAKVKTQEKMPRRFDVVVDRIAEEYSLSPREKEIMRLLAMGYTKNAISERLGISDNTIRTHSRNVYTKLNVHSRQELMDLIDIAQ</sequence>
<dbReference type="PANTHER" id="PTHR44688">
    <property type="entry name" value="DNA-BINDING TRANSCRIPTIONAL ACTIVATOR DEVR_DOSR"/>
    <property type="match status" value="1"/>
</dbReference>
<dbReference type="GeneID" id="93355813"/>
<keyword evidence="2 6" id="KW-0238">DNA-binding</keyword>
<dbReference type="PRINTS" id="PR00038">
    <property type="entry name" value="HTHLUXR"/>
</dbReference>
<feature type="transmembrane region" description="Helical" evidence="4">
    <location>
        <begin position="360"/>
        <end position="384"/>
    </location>
</feature>
<dbReference type="AlphaFoldDB" id="A0A7W5D0J1"/>
<dbReference type="PANTHER" id="PTHR44688:SF16">
    <property type="entry name" value="DNA-BINDING TRANSCRIPTIONAL ACTIVATOR DEVR_DOSR"/>
    <property type="match status" value="1"/>
</dbReference>
<keyword evidence="4" id="KW-0472">Membrane</keyword>
<feature type="transmembrane region" description="Helical" evidence="4">
    <location>
        <begin position="299"/>
        <end position="320"/>
    </location>
</feature>
<protein>
    <submittedName>
        <fullName evidence="6">DNA-binding CsgD family transcriptional regulator</fullName>
    </submittedName>
</protein>
<feature type="transmembrane region" description="Helical" evidence="4">
    <location>
        <begin position="390"/>
        <end position="410"/>
    </location>
</feature>
<dbReference type="Pfam" id="PF00196">
    <property type="entry name" value="GerE"/>
    <property type="match status" value="1"/>
</dbReference>
<feature type="transmembrane region" description="Helical" evidence="4">
    <location>
        <begin position="92"/>
        <end position="117"/>
    </location>
</feature>
<feature type="transmembrane region" description="Helical" evidence="4">
    <location>
        <begin position="61"/>
        <end position="80"/>
    </location>
</feature>
<keyword evidence="4" id="KW-1133">Transmembrane helix</keyword>
<feature type="transmembrane region" description="Helical" evidence="4">
    <location>
        <begin position="154"/>
        <end position="174"/>
    </location>
</feature>
<feature type="transmembrane region" description="Helical" evidence="4">
    <location>
        <begin position="265"/>
        <end position="287"/>
    </location>
</feature>
<dbReference type="CDD" id="cd06170">
    <property type="entry name" value="LuxR_C_like"/>
    <property type="match status" value="1"/>
</dbReference>
<accession>A0A7W5D0J1</accession>
<evidence type="ECO:0000259" key="5">
    <source>
        <dbReference type="PROSITE" id="PS50043"/>
    </source>
</evidence>
<evidence type="ECO:0000256" key="4">
    <source>
        <dbReference type="SAM" id="Phobius"/>
    </source>
</evidence>
<dbReference type="InterPro" id="IPR036388">
    <property type="entry name" value="WH-like_DNA-bd_sf"/>
</dbReference>
<feature type="transmembrane region" description="Helical" evidence="4">
    <location>
        <begin position="235"/>
        <end position="253"/>
    </location>
</feature>
<keyword evidence="4" id="KW-0812">Transmembrane</keyword>
<dbReference type="RefSeq" id="WP_123184514.1">
    <property type="nucleotide sequence ID" value="NZ_JACHYA010000001.1"/>
</dbReference>
<dbReference type="GO" id="GO:0003677">
    <property type="term" value="F:DNA binding"/>
    <property type="evidence" value="ECO:0007669"/>
    <property type="project" value="UniProtKB-KW"/>
</dbReference>
<comment type="caution">
    <text evidence="6">The sequence shown here is derived from an EMBL/GenBank/DDBJ whole genome shotgun (WGS) entry which is preliminary data.</text>
</comment>
<dbReference type="SUPFAM" id="SSF46894">
    <property type="entry name" value="C-terminal effector domain of the bipartite response regulators"/>
    <property type="match status" value="1"/>
</dbReference>
<dbReference type="SMART" id="SM00421">
    <property type="entry name" value="HTH_LUXR"/>
    <property type="match status" value="1"/>
</dbReference>
<organism evidence="6 7">
    <name type="scientific">Parvibacter caecicola</name>
    <dbReference type="NCBI Taxonomy" id="747645"/>
    <lineage>
        <taxon>Bacteria</taxon>
        <taxon>Bacillati</taxon>
        <taxon>Actinomycetota</taxon>
        <taxon>Coriobacteriia</taxon>
        <taxon>Coriobacteriales</taxon>
        <taxon>Coriobacteriaceae</taxon>
        <taxon>Parvibacter</taxon>
    </lineage>
</organism>
<evidence type="ECO:0000313" key="7">
    <source>
        <dbReference type="Proteomes" id="UP000530850"/>
    </source>
</evidence>
<dbReference type="GO" id="GO:0006355">
    <property type="term" value="P:regulation of DNA-templated transcription"/>
    <property type="evidence" value="ECO:0007669"/>
    <property type="project" value="InterPro"/>
</dbReference>
<dbReference type="Proteomes" id="UP000530850">
    <property type="component" value="Unassembled WGS sequence"/>
</dbReference>
<feature type="transmembrane region" description="Helical" evidence="4">
    <location>
        <begin position="326"/>
        <end position="348"/>
    </location>
</feature>
<name>A0A7W5D0J1_9ACTN</name>
<proteinExistence type="predicted"/>
<gene>
    <name evidence="6" type="ORF">FHR31_000439</name>
</gene>